<dbReference type="GO" id="GO:0090141">
    <property type="term" value="P:positive regulation of mitochondrial fission"/>
    <property type="evidence" value="ECO:0007669"/>
    <property type="project" value="TreeGrafter"/>
</dbReference>
<reference evidence="6" key="2">
    <citation type="submission" date="2021-04" db="EMBL/GenBank/DDBJ databases">
        <authorList>
            <person name="Podell S."/>
        </authorList>
    </citation>
    <scope>NUCLEOTIDE SEQUENCE</scope>
    <source>
        <strain evidence="6">Hildebrandi</strain>
    </source>
</reference>
<evidence type="ECO:0000256" key="5">
    <source>
        <dbReference type="SAM" id="MobiDB-lite"/>
    </source>
</evidence>
<feature type="region of interest" description="Disordered" evidence="5">
    <location>
        <begin position="133"/>
        <end position="160"/>
    </location>
</feature>
<evidence type="ECO:0000256" key="4">
    <source>
        <dbReference type="ARBA" id="ARBA00040722"/>
    </source>
</evidence>
<keyword evidence="7" id="KW-1185">Reference proteome</keyword>
<dbReference type="PANTHER" id="PTHR20935:SF0">
    <property type="entry name" value="SERINE_THREONINE-PROTEIN PHOSPHATASE PGAM5, MITOCHONDRIAL"/>
    <property type="match status" value="1"/>
</dbReference>
<proteinExistence type="inferred from homology"/>
<evidence type="ECO:0000256" key="3">
    <source>
        <dbReference type="ARBA" id="ARBA00039765"/>
    </source>
</evidence>
<comment type="similarity">
    <text evidence="1">Belongs to the phosphoglycerate mutase family. BPG-dependent PGAM subfamily.</text>
</comment>
<sequence>MFHQSFRRFSSSLIPAFRQYSVAGAATVAACSLGAILWKNDEDSALGFPQFVPLSPIVTPTTLTERVNIGSGWIRRKEEEVKDNKDELFYGQCLKRQMFTPVLPYPAWNYNWDGRMTPGSTLEAFRAGTQHLRTDPAEEEAENSDDPSKPQKRRRKKKSRHIILVRHGQYEEKQEEKDRVLTPLGRFQARATGRRLAQIAQGTKNFFPDNFNGPCHIKAIHVSDMIRAKETAELIAEQVQYYTPKNKMLLQPPDPLLNETLPAPMVPIRPDIPGATEEIDSNQERVEEAFRKYFYRDDGIMTDLDDETSNNELDDFEVIVCHGNMIRYFLCRALQLPPEAWLRFSTFNCSITYLVIRPEGLVVCRSVGDIGHLNYDQTTFSGYFGLKW</sequence>
<reference evidence="6" key="1">
    <citation type="journal article" date="2021" name="Sci. Rep.">
        <title>Diploid genomic architecture of Nitzschia inconspicua, an elite biomass production diatom.</title>
        <authorList>
            <person name="Oliver A."/>
            <person name="Podell S."/>
            <person name="Pinowska A."/>
            <person name="Traller J.C."/>
            <person name="Smith S.R."/>
            <person name="McClure R."/>
            <person name="Beliaev A."/>
            <person name="Bohutskyi P."/>
            <person name="Hill E.A."/>
            <person name="Rabines A."/>
            <person name="Zheng H."/>
            <person name="Allen L.Z."/>
            <person name="Kuo A."/>
            <person name="Grigoriev I.V."/>
            <person name="Allen A.E."/>
            <person name="Hazlebeck D."/>
            <person name="Allen E.E."/>
        </authorList>
    </citation>
    <scope>NUCLEOTIDE SEQUENCE</scope>
    <source>
        <strain evidence="6">Hildebrandi</strain>
    </source>
</reference>
<dbReference type="GO" id="GO:0005739">
    <property type="term" value="C:mitochondrion"/>
    <property type="evidence" value="ECO:0007669"/>
    <property type="project" value="TreeGrafter"/>
</dbReference>
<dbReference type="SMART" id="SM00855">
    <property type="entry name" value="PGAM"/>
    <property type="match status" value="1"/>
</dbReference>
<evidence type="ECO:0000256" key="2">
    <source>
        <dbReference type="ARBA" id="ARBA00022801"/>
    </source>
</evidence>
<dbReference type="PANTHER" id="PTHR20935">
    <property type="entry name" value="PHOSPHOGLYCERATE MUTASE-RELATED"/>
    <property type="match status" value="1"/>
</dbReference>
<dbReference type="Proteomes" id="UP000693970">
    <property type="component" value="Unassembled WGS sequence"/>
</dbReference>
<protein>
    <recommendedName>
        <fullName evidence="3">Serine/threonine-protein phosphatase PGAM5, mitochondrial</fullName>
    </recommendedName>
    <alternativeName>
        <fullName evidence="4">Serine/threonine-protein phosphatase Pgam5, mitochondrial</fullName>
    </alternativeName>
</protein>
<accession>A0A9K3LRB0</accession>
<dbReference type="EMBL" id="JAGRRH010000007">
    <property type="protein sequence ID" value="KAG7366722.1"/>
    <property type="molecule type" value="Genomic_DNA"/>
</dbReference>
<dbReference type="OrthoDB" id="2118094at2759"/>
<dbReference type="InterPro" id="IPR051021">
    <property type="entry name" value="Mito_Ser/Thr_phosphatase"/>
</dbReference>
<evidence type="ECO:0000313" key="7">
    <source>
        <dbReference type="Proteomes" id="UP000693970"/>
    </source>
</evidence>
<dbReference type="InterPro" id="IPR013078">
    <property type="entry name" value="His_Pase_superF_clade-1"/>
</dbReference>
<gene>
    <name evidence="6" type="ORF">IV203_029392</name>
</gene>
<dbReference type="AlphaFoldDB" id="A0A9K3LRB0"/>
<organism evidence="6 7">
    <name type="scientific">Nitzschia inconspicua</name>
    <dbReference type="NCBI Taxonomy" id="303405"/>
    <lineage>
        <taxon>Eukaryota</taxon>
        <taxon>Sar</taxon>
        <taxon>Stramenopiles</taxon>
        <taxon>Ochrophyta</taxon>
        <taxon>Bacillariophyta</taxon>
        <taxon>Bacillariophyceae</taxon>
        <taxon>Bacillariophycidae</taxon>
        <taxon>Bacillariales</taxon>
        <taxon>Bacillariaceae</taxon>
        <taxon>Nitzschia</taxon>
    </lineage>
</organism>
<dbReference type="CDD" id="cd07067">
    <property type="entry name" value="HP_PGM_like"/>
    <property type="match status" value="1"/>
</dbReference>
<evidence type="ECO:0000313" key="6">
    <source>
        <dbReference type="EMBL" id="KAG7366722.1"/>
    </source>
</evidence>
<dbReference type="PROSITE" id="PS51257">
    <property type="entry name" value="PROKAR_LIPOPROTEIN"/>
    <property type="match status" value="1"/>
</dbReference>
<name>A0A9K3LRB0_9STRA</name>
<keyword evidence="2" id="KW-0378">Hydrolase</keyword>
<comment type="caution">
    <text evidence="6">The sequence shown here is derived from an EMBL/GenBank/DDBJ whole genome shotgun (WGS) entry which is preliminary data.</text>
</comment>
<evidence type="ECO:0000256" key="1">
    <source>
        <dbReference type="ARBA" id="ARBA00006717"/>
    </source>
</evidence>
<dbReference type="GO" id="GO:0004722">
    <property type="term" value="F:protein serine/threonine phosphatase activity"/>
    <property type="evidence" value="ECO:0007669"/>
    <property type="project" value="TreeGrafter"/>
</dbReference>
<feature type="compositionally biased region" description="Basic residues" evidence="5">
    <location>
        <begin position="150"/>
        <end position="160"/>
    </location>
</feature>
<dbReference type="Pfam" id="PF00300">
    <property type="entry name" value="His_Phos_1"/>
    <property type="match status" value="2"/>
</dbReference>